<sequence length="503" mass="54440">MTSLSAPLAGTVPHPVPERPVIELADVELRLGGRAVLSGVNLEVRRGEFLAVIGPSGGGKSTLLRIISGLLRVDAGQVTVRGRPAYVFQDDRLLPWRTAIRNVALPCELGSGGAMTPAEALSLVGMAAYAQYLPAQLSGGMRARVGLARALAQSGDILLLDEPFAALDALVRERFNDELRHLHEKTGQTTLMVTHSIREAVLLADRVAVLRGGQIVSVLETRGQGRLSAYTEGIEAELRALLGAGDSTQNWSPPKPRRSKSEWLPLLALGLGLLGWQLLALHINADYLLPTPLRVWQVFWDNRSELLPQLGYTAKVALLGALLGSFTGLIIGYPMARLRWLERFLSPLLIASQSTPTVVLAPLLLLWLGFDVWPGILVSALTAFYPVLVSTLVGVREVDATYQELFSAVRATPVQRLLHLELPGALPVLLGGLRLSLSLALIGAVVWEFTSNQPGLGFAINQARQQYQTPRVFAAIALLVLLGVALYSAVTWAERAVQRRRGR</sequence>
<keyword evidence="4" id="KW-1003">Cell membrane</keyword>
<dbReference type="RefSeq" id="WP_260560779.1">
    <property type="nucleotide sequence ID" value="NZ_BAABEC010000060.1"/>
</dbReference>
<dbReference type="SUPFAM" id="SSF52540">
    <property type="entry name" value="P-loop containing nucleoside triphosphate hydrolases"/>
    <property type="match status" value="1"/>
</dbReference>
<keyword evidence="9 10" id="KW-0472">Membrane</keyword>
<dbReference type="SMART" id="SM00382">
    <property type="entry name" value="AAA"/>
    <property type="match status" value="1"/>
</dbReference>
<evidence type="ECO:0000256" key="7">
    <source>
        <dbReference type="ARBA" id="ARBA00022840"/>
    </source>
</evidence>
<evidence type="ECO:0000313" key="14">
    <source>
        <dbReference type="Proteomes" id="UP001060261"/>
    </source>
</evidence>
<feature type="transmembrane region" description="Helical" evidence="10">
    <location>
        <begin position="348"/>
        <end position="370"/>
    </location>
</feature>
<dbReference type="Pfam" id="PF00005">
    <property type="entry name" value="ABC_tran"/>
    <property type="match status" value="1"/>
</dbReference>
<accession>A0ABY5YK35</accession>
<reference evidence="13" key="1">
    <citation type="submission" date="2022-09" db="EMBL/GenBank/DDBJ databases">
        <title>genome sequence of Deinococcus rubellus.</title>
        <authorList>
            <person name="Srinivasan S."/>
        </authorList>
    </citation>
    <scope>NUCLEOTIDE SEQUENCE</scope>
    <source>
        <strain evidence="13">Ant6</strain>
    </source>
</reference>
<evidence type="ECO:0000256" key="4">
    <source>
        <dbReference type="ARBA" id="ARBA00022475"/>
    </source>
</evidence>
<comment type="similarity">
    <text evidence="10">Belongs to the binding-protein-dependent transport system permease family.</text>
</comment>
<dbReference type="SUPFAM" id="SSF161098">
    <property type="entry name" value="MetI-like"/>
    <property type="match status" value="1"/>
</dbReference>
<dbReference type="PROSITE" id="PS50928">
    <property type="entry name" value="ABC_TM1"/>
    <property type="match status" value="1"/>
</dbReference>
<dbReference type="PROSITE" id="PS50893">
    <property type="entry name" value="ABC_TRANSPORTER_2"/>
    <property type="match status" value="1"/>
</dbReference>
<evidence type="ECO:0000256" key="2">
    <source>
        <dbReference type="ARBA" id="ARBA00004202"/>
    </source>
</evidence>
<dbReference type="InterPro" id="IPR003439">
    <property type="entry name" value="ABC_transporter-like_ATP-bd"/>
</dbReference>
<dbReference type="InterPro" id="IPR035906">
    <property type="entry name" value="MetI-like_sf"/>
</dbReference>
<feature type="transmembrane region" description="Helical" evidence="10">
    <location>
        <begin position="472"/>
        <end position="493"/>
    </location>
</feature>
<dbReference type="PANTHER" id="PTHR42788">
    <property type="entry name" value="TAURINE IMPORT ATP-BINDING PROTEIN-RELATED"/>
    <property type="match status" value="1"/>
</dbReference>
<proteinExistence type="inferred from homology"/>
<evidence type="ECO:0000256" key="8">
    <source>
        <dbReference type="ARBA" id="ARBA00022989"/>
    </source>
</evidence>
<protein>
    <submittedName>
        <fullName evidence="13">ABC transporter permease subunit</fullName>
    </submittedName>
</protein>
<evidence type="ECO:0000256" key="3">
    <source>
        <dbReference type="ARBA" id="ARBA00022448"/>
    </source>
</evidence>
<dbReference type="PANTHER" id="PTHR42788:SF7">
    <property type="entry name" value="NITRATE ABC TRANSPORTER ATP-BINDING PROTEIN"/>
    <property type="match status" value="1"/>
</dbReference>
<feature type="transmembrane region" description="Helical" evidence="10">
    <location>
        <begin position="376"/>
        <end position="395"/>
    </location>
</feature>
<dbReference type="Gene3D" id="3.40.50.300">
    <property type="entry name" value="P-loop containing nucleotide triphosphate hydrolases"/>
    <property type="match status" value="1"/>
</dbReference>
<dbReference type="EMBL" id="CP104213">
    <property type="protein sequence ID" value="UWX64506.1"/>
    <property type="molecule type" value="Genomic_DNA"/>
</dbReference>
<feature type="transmembrane region" description="Helical" evidence="10">
    <location>
        <begin position="263"/>
        <end position="283"/>
    </location>
</feature>
<name>A0ABY5YK35_9DEIO</name>
<evidence type="ECO:0000256" key="1">
    <source>
        <dbReference type="ARBA" id="ARBA00004141"/>
    </source>
</evidence>
<keyword evidence="5 10" id="KW-0812">Transmembrane</keyword>
<dbReference type="InterPro" id="IPR050166">
    <property type="entry name" value="ABC_transporter_ATP-bind"/>
</dbReference>
<evidence type="ECO:0000259" key="11">
    <source>
        <dbReference type="PROSITE" id="PS50893"/>
    </source>
</evidence>
<feature type="domain" description="ABC transmembrane type-1" evidence="12">
    <location>
        <begin position="310"/>
        <end position="491"/>
    </location>
</feature>
<feature type="transmembrane region" description="Helical" evidence="10">
    <location>
        <begin position="425"/>
        <end position="447"/>
    </location>
</feature>
<keyword evidence="7" id="KW-0067">ATP-binding</keyword>
<dbReference type="InterPro" id="IPR027417">
    <property type="entry name" value="P-loop_NTPase"/>
</dbReference>
<dbReference type="PROSITE" id="PS00211">
    <property type="entry name" value="ABC_TRANSPORTER_1"/>
    <property type="match status" value="1"/>
</dbReference>
<dbReference type="Proteomes" id="UP001060261">
    <property type="component" value="Chromosome"/>
</dbReference>
<keyword evidence="6" id="KW-0547">Nucleotide-binding</keyword>
<dbReference type="InterPro" id="IPR000515">
    <property type="entry name" value="MetI-like"/>
</dbReference>
<evidence type="ECO:0000256" key="5">
    <source>
        <dbReference type="ARBA" id="ARBA00022692"/>
    </source>
</evidence>
<keyword evidence="8 10" id="KW-1133">Transmembrane helix</keyword>
<comment type="subcellular location">
    <subcellularLocation>
        <location evidence="10">Cell membrane</location>
        <topology evidence="10">Multi-pass membrane protein</topology>
    </subcellularLocation>
    <subcellularLocation>
        <location evidence="2">Cell membrane</location>
        <topology evidence="2">Peripheral membrane protein</topology>
    </subcellularLocation>
    <subcellularLocation>
        <location evidence="1">Membrane</location>
        <topology evidence="1">Multi-pass membrane protein</topology>
    </subcellularLocation>
</comment>
<evidence type="ECO:0000313" key="13">
    <source>
        <dbReference type="EMBL" id="UWX64506.1"/>
    </source>
</evidence>
<dbReference type="Gene3D" id="1.10.3720.10">
    <property type="entry name" value="MetI-like"/>
    <property type="match status" value="1"/>
</dbReference>
<organism evidence="13 14">
    <name type="scientific">Deinococcus rubellus</name>
    <dbReference type="NCBI Taxonomy" id="1889240"/>
    <lineage>
        <taxon>Bacteria</taxon>
        <taxon>Thermotogati</taxon>
        <taxon>Deinococcota</taxon>
        <taxon>Deinococci</taxon>
        <taxon>Deinococcales</taxon>
        <taxon>Deinococcaceae</taxon>
        <taxon>Deinococcus</taxon>
    </lineage>
</organism>
<keyword evidence="3 10" id="KW-0813">Transport</keyword>
<evidence type="ECO:0000256" key="6">
    <source>
        <dbReference type="ARBA" id="ARBA00022741"/>
    </source>
</evidence>
<dbReference type="InterPro" id="IPR017871">
    <property type="entry name" value="ABC_transporter-like_CS"/>
</dbReference>
<dbReference type="InterPro" id="IPR003593">
    <property type="entry name" value="AAA+_ATPase"/>
</dbReference>
<feature type="transmembrane region" description="Helical" evidence="10">
    <location>
        <begin position="316"/>
        <end position="336"/>
    </location>
</feature>
<feature type="domain" description="ABC transporter" evidence="11">
    <location>
        <begin position="22"/>
        <end position="237"/>
    </location>
</feature>
<evidence type="ECO:0000256" key="10">
    <source>
        <dbReference type="RuleBase" id="RU363032"/>
    </source>
</evidence>
<evidence type="ECO:0000259" key="12">
    <source>
        <dbReference type="PROSITE" id="PS50928"/>
    </source>
</evidence>
<keyword evidence="14" id="KW-1185">Reference proteome</keyword>
<gene>
    <name evidence="13" type="ORF">N0D28_02215</name>
</gene>
<evidence type="ECO:0000256" key="9">
    <source>
        <dbReference type="ARBA" id="ARBA00023136"/>
    </source>
</evidence>
<dbReference type="Pfam" id="PF00528">
    <property type="entry name" value="BPD_transp_1"/>
    <property type="match status" value="1"/>
</dbReference>
<dbReference type="CDD" id="cd06261">
    <property type="entry name" value="TM_PBP2"/>
    <property type="match status" value="1"/>
</dbReference>